<dbReference type="AlphaFoldDB" id="A0A1S7LK59"/>
<protein>
    <recommendedName>
        <fullName evidence="3">DUF2802 domain-containing protein</fullName>
    </recommendedName>
</protein>
<evidence type="ECO:0000313" key="2">
    <source>
        <dbReference type="EMBL" id="CRH06998.1"/>
    </source>
</evidence>
<keyword evidence="1" id="KW-0472">Membrane</keyword>
<reference evidence="2" key="1">
    <citation type="submission" date="2015-04" db="EMBL/GenBank/DDBJ databases">
        <authorList>
            <person name="Syromyatnikov M.Y."/>
            <person name="Popov V.N."/>
        </authorList>
    </citation>
    <scope>NUCLEOTIDE SEQUENCE</scope>
    <source>
        <strain evidence="2">MO-1</strain>
    </source>
</reference>
<keyword evidence="1" id="KW-0812">Transmembrane</keyword>
<keyword evidence="1" id="KW-1133">Transmembrane helix</keyword>
<proteinExistence type="predicted"/>
<evidence type="ECO:0008006" key="3">
    <source>
        <dbReference type="Google" id="ProtNLM"/>
    </source>
</evidence>
<accession>A0A1S7LK59</accession>
<dbReference type="EMBL" id="LO017727">
    <property type="protein sequence ID" value="CRH06998.1"/>
    <property type="molecule type" value="Genomic_DNA"/>
</dbReference>
<feature type="transmembrane region" description="Helical" evidence="1">
    <location>
        <begin position="6"/>
        <end position="24"/>
    </location>
</feature>
<name>A0A1S7LK59_MAGMO</name>
<sequence>MSLWNLLVVVCFAILYFGLALVFSQLKSLRAEIQATMPEGVGDDLGPIEPMEMMADQQQVEAQASAQTENILVESREQTEIILEELAGVEDRILRTVEGIPVHMQEGLEEISKELRYLDRGQGAQNDSGNNSVQRNVGAKPDAYREAKLLLSNGVDEERVIDETGLTVEEVSLLKRLSGAQAGREVG</sequence>
<evidence type="ECO:0000256" key="1">
    <source>
        <dbReference type="SAM" id="Phobius"/>
    </source>
</evidence>
<gene>
    <name evidence="2" type="ORF">MAGMO_2851</name>
</gene>
<organism evidence="2">
    <name type="scientific">Magnetococcus massalia (strain MO-1)</name>
    <dbReference type="NCBI Taxonomy" id="451514"/>
    <lineage>
        <taxon>Bacteria</taxon>
        <taxon>Pseudomonadati</taxon>
        <taxon>Pseudomonadota</taxon>
        <taxon>Magnetococcia</taxon>
        <taxon>Magnetococcales</taxon>
        <taxon>Magnetococcaceae</taxon>
        <taxon>Magnetococcus</taxon>
    </lineage>
</organism>